<dbReference type="InterPro" id="IPR001279">
    <property type="entry name" value="Metallo-B-lactamas"/>
</dbReference>
<dbReference type="Gene3D" id="3.60.15.10">
    <property type="entry name" value="Ribonuclease Z/Hydroxyacylglutathione hydrolase-like"/>
    <property type="match status" value="1"/>
</dbReference>
<dbReference type="InterPro" id="IPR036866">
    <property type="entry name" value="RibonucZ/Hydroxyglut_hydro"/>
</dbReference>
<dbReference type="Pfam" id="PF00753">
    <property type="entry name" value="Lactamase_B"/>
    <property type="match status" value="1"/>
</dbReference>
<reference evidence="2 3" key="1">
    <citation type="submission" date="2016-02" db="EMBL/GenBank/DDBJ databases">
        <title>Genome sequence of Clostridium tepidiprofundi DSM 19306.</title>
        <authorList>
            <person name="Poehlein A."/>
            <person name="Daniel R."/>
        </authorList>
    </citation>
    <scope>NUCLEOTIDE SEQUENCE [LARGE SCALE GENOMIC DNA]</scope>
    <source>
        <strain evidence="2 3">DSM 19306</strain>
    </source>
</reference>
<dbReference type="GO" id="GO:0016787">
    <property type="term" value="F:hydrolase activity"/>
    <property type="evidence" value="ECO:0007669"/>
    <property type="project" value="UniProtKB-KW"/>
</dbReference>
<dbReference type="RefSeq" id="WP_066822050.1">
    <property type="nucleotide sequence ID" value="NZ_LTBA01000002.1"/>
</dbReference>
<evidence type="ECO:0000313" key="3">
    <source>
        <dbReference type="Proteomes" id="UP000075531"/>
    </source>
</evidence>
<sequence>MGKYIYNSSKIKIIRIMSGNSPLLISSKGCNILVDTGIKKRWETITRNIDKFLKNGKLNALILTHAHYDHVENVAAIKEKYNPLVIIHEKEAKYLIAGISSPLLECGHSTGAKINKCKKAKHFFTSINPDILIEDSFDLAQYGIDGKIISTPGHSIGSISIIIDDVGIIGDALGGMTKKPFAKSMNIASQETENSWLKLIDLNCNKYIPSHGNTEYSNDDLKKMYVDYKEIIEIY</sequence>
<accession>A0A151B7C3</accession>
<name>A0A151B7C3_9CLOT</name>
<dbReference type="AlphaFoldDB" id="A0A151B7C3"/>
<dbReference type="EMBL" id="LTBA01000002">
    <property type="protein sequence ID" value="KYH35547.1"/>
    <property type="molecule type" value="Genomic_DNA"/>
</dbReference>
<dbReference type="Proteomes" id="UP000075531">
    <property type="component" value="Unassembled WGS sequence"/>
</dbReference>
<evidence type="ECO:0000313" key="2">
    <source>
        <dbReference type="EMBL" id="KYH35547.1"/>
    </source>
</evidence>
<keyword evidence="3" id="KW-1185">Reference proteome</keyword>
<evidence type="ECO:0000259" key="1">
    <source>
        <dbReference type="SMART" id="SM00849"/>
    </source>
</evidence>
<dbReference type="PATRIC" id="fig|1121338.3.peg.493"/>
<comment type="caution">
    <text evidence="2">The sequence shown here is derived from an EMBL/GenBank/DDBJ whole genome shotgun (WGS) entry which is preliminary data.</text>
</comment>
<dbReference type="STRING" id="1121338.CLTEP_04860"/>
<proteinExistence type="predicted"/>
<feature type="domain" description="Metallo-beta-lactamase" evidence="1">
    <location>
        <begin position="19"/>
        <end position="211"/>
    </location>
</feature>
<dbReference type="OrthoDB" id="9802248at2"/>
<organism evidence="2 3">
    <name type="scientific">Clostridium tepidiprofundi DSM 19306</name>
    <dbReference type="NCBI Taxonomy" id="1121338"/>
    <lineage>
        <taxon>Bacteria</taxon>
        <taxon>Bacillati</taxon>
        <taxon>Bacillota</taxon>
        <taxon>Clostridia</taxon>
        <taxon>Eubacteriales</taxon>
        <taxon>Clostridiaceae</taxon>
        <taxon>Clostridium</taxon>
    </lineage>
</organism>
<keyword evidence="2" id="KW-0378">Hydrolase</keyword>
<dbReference type="InterPro" id="IPR050855">
    <property type="entry name" value="NDM-1-like"/>
</dbReference>
<gene>
    <name evidence="2" type="ORF">CLTEP_04860</name>
</gene>
<dbReference type="SUPFAM" id="SSF56281">
    <property type="entry name" value="Metallo-hydrolase/oxidoreductase"/>
    <property type="match status" value="1"/>
</dbReference>
<dbReference type="EC" id="3.-.-.-" evidence="2"/>
<dbReference type="SMART" id="SM00849">
    <property type="entry name" value="Lactamase_B"/>
    <property type="match status" value="1"/>
</dbReference>
<dbReference type="PANTHER" id="PTHR42951">
    <property type="entry name" value="METALLO-BETA-LACTAMASE DOMAIN-CONTAINING"/>
    <property type="match status" value="1"/>
</dbReference>
<dbReference type="PANTHER" id="PTHR42951:SF17">
    <property type="entry name" value="METALLO-BETA-LACTAMASE DOMAIN-CONTAINING PROTEIN"/>
    <property type="match status" value="1"/>
</dbReference>
<protein>
    <submittedName>
        <fullName evidence="2">Putative metallo-hydrolase</fullName>
        <ecNumber evidence="2">3.-.-.-</ecNumber>
    </submittedName>
</protein>